<organism evidence="7 8">
    <name type="scientific">Escallonia herrerae</name>
    <dbReference type="NCBI Taxonomy" id="1293975"/>
    <lineage>
        <taxon>Eukaryota</taxon>
        <taxon>Viridiplantae</taxon>
        <taxon>Streptophyta</taxon>
        <taxon>Embryophyta</taxon>
        <taxon>Tracheophyta</taxon>
        <taxon>Spermatophyta</taxon>
        <taxon>Magnoliopsida</taxon>
        <taxon>eudicotyledons</taxon>
        <taxon>Gunneridae</taxon>
        <taxon>Pentapetalae</taxon>
        <taxon>asterids</taxon>
        <taxon>campanulids</taxon>
        <taxon>Escalloniales</taxon>
        <taxon>Escalloniaceae</taxon>
        <taxon>Escallonia</taxon>
    </lineage>
</organism>
<evidence type="ECO:0000313" key="7">
    <source>
        <dbReference type="EMBL" id="KAK3006731.1"/>
    </source>
</evidence>
<feature type="signal peptide" evidence="6">
    <location>
        <begin position="1"/>
        <end position="23"/>
    </location>
</feature>
<dbReference type="GO" id="GO:0005576">
    <property type="term" value="C:extracellular region"/>
    <property type="evidence" value="ECO:0007669"/>
    <property type="project" value="UniProtKB-SubCell"/>
</dbReference>
<comment type="subcellular location">
    <subcellularLocation>
        <location evidence="1 6">Secreted</location>
    </subcellularLocation>
</comment>
<keyword evidence="3 6" id="KW-0713">Self-incompatibility</keyword>
<accession>A0AA88VDC8</accession>
<keyword evidence="5 6" id="KW-0732">Signal</keyword>
<evidence type="ECO:0000256" key="4">
    <source>
        <dbReference type="ARBA" id="ARBA00022525"/>
    </source>
</evidence>
<dbReference type="PANTHER" id="PTHR31232:SF18">
    <property type="entry name" value="S-PROTEIN HOMOLOG"/>
    <property type="match status" value="1"/>
</dbReference>
<evidence type="ECO:0000256" key="5">
    <source>
        <dbReference type="ARBA" id="ARBA00022729"/>
    </source>
</evidence>
<dbReference type="AlphaFoldDB" id="A0AA88VDC8"/>
<keyword evidence="4 6" id="KW-0964">Secreted</keyword>
<comment type="similarity">
    <text evidence="2 6">Belongs to the plant self-incompatibility (S1) protein family.</text>
</comment>
<dbReference type="PANTHER" id="PTHR31232">
    <property type="match status" value="1"/>
</dbReference>
<comment type="caution">
    <text evidence="7">The sequence shown here is derived from an EMBL/GenBank/DDBJ whole genome shotgun (WGS) entry which is preliminary data.</text>
</comment>
<dbReference type="Proteomes" id="UP001188597">
    <property type="component" value="Unassembled WGS sequence"/>
</dbReference>
<gene>
    <name evidence="7" type="ORF">RJ639_017407</name>
</gene>
<evidence type="ECO:0000256" key="3">
    <source>
        <dbReference type="ARBA" id="ARBA00022471"/>
    </source>
</evidence>
<keyword evidence="8" id="KW-1185">Reference proteome</keyword>
<dbReference type="EMBL" id="JAVXUP010001955">
    <property type="protein sequence ID" value="KAK3006731.1"/>
    <property type="molecule type" value="Genomic_DNA"/>
</dbReference>
<sequence>MKTFYSLGVILLILNMAVTRVHARVHLHVINRLGNGRVLNVHCQSSDDDLGYQSLEDGSETTWSFSINFWGTTLFFCDVQWDGLVWYHFDAFDAVRDHGRCRSECRWMINRDGLLFGYVPQDGLWDMFPMTPV</sequence>
<name>A0AA88VDC8_9ASTE</name>
<dbReference type="Pfam" id="PF05938">
    <property type="entry name" value="Self-incomp_S1"/>
    <property type="match status" value="1"/>
</dbReference>
<evidence type="ECO:0000313" key="8">
    <source>
        <dbReference type="Proteomes" id="UP001188597"/>
    </source>
</evidence>
<reference evidence="7" key="1">
    <citation type="submission" date="2022-12" db="EMBL/GenBank/DDBJ databases">
        <title>Draft genome assemblies for two species of Escallonia (Escalloniales).</title>
        <authorList>
            <person name="Chanderbali A."/>
            <person name="Dervinis C."/>
            <person name="Anghel I."/>
            <person name="Soltis D."/>
            <person name="Soltis P."/>
            <person name="Zapata F."/>
        </authorList>
    </citation>
    <scope>NUCLEOTIDE SEQUENCE</scope>
    <source>
        <strain evidence="7">UCBG64.0493</strain>
        <tissue evidence="7">Leaf</tissue>
    </source>
</reference>
<feature type="chain" id="PRO_5041515740" description="S-protein homolog" evidence="6">
    <location>
        <begin position="24"/>
        <end position="133"/>
    </location>
</feature>
<proteinExistence type="inferred from homology"/>
<dbReference type="GO" id="GO:0060320">
    <property type="term" value="P:rejection of self pollen"/>
    <property type="evidence" value="ECO:0007669"/>
    <property type="project" value="UniProtKB-KW"/>
</dbReference>
<dbReference type="InterPro" id="IPR010264">
    <property type="entry name" value="Self-incomp_S1"/>
</dbReference>
<protein>
    <recommendedName>
        <fullName evidence="6">S-protein homolog</fullName>
    </recommendedName>
</protein>
<evidence type="ECO:0000256" key="1">
    <source>
        <dbReference type="ARBA" id="ARBA00004613"/>
    </source>
</evidence>
<evidence type="ECO:0000256" key="2">
    <source>
        <dbReference type="ARBA" id="ARBA00005581"/>
    </source>
</evidence>
<evidence type="ECO:0000256" key="6">
    <source>
        <dbReference type="RuleBase" id="RU367044"/>
    </source>
</evidence>